<dbReference type="GeneID" id="96905298"/>
<comment type="subcellular location">
    <subcellularLocation>
        <location evidence="5">Endoplasmic reticulum membrane</location>
        <topology evidence="5">Multi-pass membrane protein</topology>
    </subcellularLocation>
    <subcellularLocation>
        <location evidence="1">Membrane</location>
        <topology evidence="1">Multi-pass membrane protein</topology>
    </subcellularLocation>
</comment>
<feature type="coiled-coil region" evidence="6">
    <location>
        <begin position="160"/>
        <end position="194"/>
    </location>
</feature>
<evidence type="ECO:0000256" key="1">
    <source>
        <dbReference type="ARBA" id="ARBA00004141"/>
    </source>
</evidence>
<evidence type="ECO:0000256" key="6">
    <source>
        <dbReference type="SAM" id="Coils"/>
    </source>
</evidence>
<dbReference type="HOGENOM" id="CLU_087648_1_0_1"/>
<evidence type="ECO:0000256" key="4">
    <source>
        <dbReference type="ARBA" id="ARBA00023136"/>
    </source>
</evidence>
<evidence type="ECO:0000259" key="7">
    <source>
        <dbReference type="Pfam" id="PF05529"/>
    </source>
</evidence>
<dbReference type="PANTHER" id="PTHR12701:SF19">
    <property type="entry name" value="ENDOPLASMIC RETICULUM TRANSMEMBRANE PROTEIN 1-RELATED"/>
    <property type="match status" value="1"/>
</dbReference>
<accession>G0VJE2</accession>
<dbReference type="InParanoid" id="G0VJE2"/>
<feature type="domain" description="BAP29/BAP31 transmembrane" evidence="7">
    <location>
        <begin position="1"/>
        <end position="135"/>
    </location>
</feature>
<evidence type="ECO:0000256" key="2">
    <source>
        <dbReference type="ARBA" id="ARBA00022692"/>
    </source>
</evidence>
<evidence type="ECO:0000313" key="8">
    <source>
        <dbReference type="EMBL" id="CCC71621.1"/>
    </source>
</evidence>
<dbReference type="KEGG" id="ncs:NCAS_0H03110"/>
<comment type="similarity">
    <text evidence="5">Belongs to the BCAP29/BCAP31 family.</text>
</comment>
<dbReference type="EMBL" id="HE576759">
    <property type="protein sequence ID" value="CCC71621.1"/>
    <property type="molecule type" value="Genomic_DNA"/>
</dbReference>
<sequence>MSLYFTSLFLLLTIQMAVLFISILPLPNKVRKGIFNSYYRLTSSQQSLTVIIILGVLVGLLFADSWKRAQIPVTLYRHKHYENGIEDPNPVTSIQVLATRAYNQRNCYISGFILYFLVCIPTVMSILRRLVKYKDLIIQQEKGLSGDVKVSSDVVTTKEVETLKNLLHEKKTSLEGVKRQVKNLEKYFDEMNKSPNKESVNTKKSE</sequence>
<dbReference type="GO" id="GO:0006888">
    <property type="term" value="P:endoplasmic reticulum to Golgi vesicle-mediated transport"/>
    <property type="evidence" value="ECO:0007669"/>
    <property type="project" value="UniProtKB-UniRule"/>
</dbReference>
<dbReference type="PANTHER" id="PTHR12701">
    <property type="entry name" value="BCR-ASSOCIATED PROTEIN, BAP"/>
    <property type="match status" value="1"/>
</dbReference>
<dbReference type="InterPro" id="IPR008417">
    <property type="entry name" value="BAP29/BAP31"/>
</dbReference>
<evidence type="ECO:0000256" key="3">
    <source>
        <dbReference type="ARBA" id="ARBA00022989"/>
    </source>
</evidence>
<comment type="function">
    <text evidence="5">May play a role in anterograde transport of membrane proteins from the endoplasmic reticulum to the Golgi.</text>
</comment>
<feature type="transmembrane region" description="Helical" evidence="5">
    <location>
        <begin position="47"/>
        <end position="66"/>
    </location>
</feature>
<proteinExistence type="inferred from homology"/>
<dbReference type="eggNOG" id="KOG1962">
    <property type="taxonomic scope" value="Eukaryota"/>
</dbReference>
<keyword evidence="2 5" id="KW-0812">Transmembrane</keyword>
<reference evidence="8 9" key="1">
    <citation type="journal article" date="2011" name="Proc. Natl. Acad. Sci. U.S.A.">
        <title>Evolutionary erosion of yeast sex chromosomes by mating-type switching accidents.</title>
        <authorList>
            <person name="Gordon J.L."/>
            <person name="Armisen D."/>
            <person name="Proux-Wera E."/>
            <person name="Oheigeartaigh S.S."/>
            <person name="Byrne K.P."/>
            <person name="Wolfe K.H."/>
        </authorList>
    </citation>
    <scope>NUCLEOTIDE SEQUENCE [LARGE SCALE GENOMIC DNA]</scope>
    <source>
        <strain evidence="9">ATCC 76901 / BCRC 22586 / CBS 4309 / NBRC 1992 / NRRL Y-12630</strain>
    </source>
</reference>
<protein>
    <recommendedName>
        <fullName evidence="5">Endoplasmic reticulum transmembrane protein</fullName>
    </recommendedName>
</protein>
<dbReference type="GO" id="GO:0005789">
    <property type="term" value="C:endoplasmic reticulum membrane"/>
    <property type="evidence" value="ECO:0007669"/>
    <property type="project" value="UniProtKB-SubCell"/>
</dbReference>
<dbReference type="OrthoDB" id="435607at2759"/>
<keyword evidence="6" id="KW-0175">Coiled coil</keyword>
<feature type="transmembrane region" description="Helical" evidence="5">
    <location>
        <begin position="108"/>
        <end position="127"/>
    </location>
</feature>
<keyword evidence="5" id="KW-0931">ER-Golgi transport</keyword>
<evidence type="ECO:0000313" key="9">
    <source>
        <dbReference type="Proteomes" id="UP000001640"/>
    </source>
</evidence>
<reference key="2">
    <citation type="submission" date="2011-08" db="EMBL/GenBank/DDBJ databases">
        <title>Genome sequence of Naumovozyma castellii.</title>
        <authorList>
            <person name="Gordon J.L."/>
            <person name="Armisen D."/>
            <person name="Proux-Wera E."/>
            <person name="OhEigeartaigh S.S."/>
            <person name="Byrne K.P."/>
            <person name="Wolfe K.H."/>
        </authorList>
    </citation>
    <scope>NUCLEOTIDE SEQUENCE</scope>
    <source>
        <strain>Type strain:CBS 4309</strain>
    </source>
</reference>
<dbReference type="AlphaFoldDB" id="G0VJE2"/>
<evidence type="ECO:0000256" key="5">
    <source>
        <dbReference type="RuleBase" id="RU367026"/>
    </source>
</evidence>
<gene>
    <name evidence="8" type="primary">NCAS0H03110</name>
    <name evidence="8" type="ordered locus">NCAS_0H03110</name>
</gene>
<name>G0VJE2_NAUCA</name>
<dbReference type="FunCoup" id="G0VJE2">
    <property type="interactions" value="159"/>
</dbReference>
<dbReference type="GO" id="GO:0006886">
    <property type="term" value="P:intracellular protein transport"/>
    <property type="evidence" value="ECO:0007669"/>
    <property type="project" value="UniProtKB-UniRule"/>
</dbReference>
<feature type="transmembrane region" description="Helical" evidence="5">
    <location>
        <begin position="6"/>
        <end position="26"/>
    </location>
</feature>
<keyword evidence="4 5" id="KW-0472">Membrane</keyword>
<dbReference type="OMA" id="QRNMYIS"/>
<dbReference type="GO" id="GO:0070973">
    <property type="term" value="P:protein localization to endoplasmic reticulum exit site"/>
    <property type="evidence" value="ECO:0007669"/>
    <property type="project" value="UniProtKB-UniRule"/>
</dbReference>
<keyword evidence="5" id="KW-0813">Transport</keyword>
<dbReference type="Pfam" id="PF05529">
    <property type="entry name" value="Bap31"/>
    <property type="match status" value="1"/>
</dbReference>
<keyword evidence="3 5" id="KW-1133">Transmembrane helix</keyword>
<organism evidence="8 9">
    <name type="scientific">Naumovozyma castellii</name>
    <name type="common">Yeast</name>
    <name type="synonym">Saccharomyces castellii</name>
    <dbReference type="NCBI Taxonomy" id="27288"/>
    <lineage>
        <taxon>Eukaryota</taxon>
        <taxon>Fungi</taxon>
        <taxon>Dikarya</taxon>
        <taxon>Ascomycota</taxon>
        <taxon>Saccharomycotina</taxon>
        <taxon>Saccharomycetes</taxon>
        <taxon>Saccharomycetales</taxon>
        <taxon>Saccharomycetaceae</taxon>
        <taxon>Naumovozyma</taxon>
    </lineage>
</organism>
<dbReference type="InterPro" id="IPR040463">
    <property type="entry name" value="BAP29/BAP31_N"/>
</dbReference>
<keyword evidence="5" id="KW-0256">Endoplasmic reticulum</keyword>
<dbReference type="RefSeq" id="XP_003677968.1">
    <property type="nucleotide sequence ID" value="XM_003677920.1"/>
</dbReference>
<keyword evidence="9" id="KW-1185">Reference proteome</keyword>
<keyword evidence="5" id="KW-0653">Protein transport</keyword>
<dbReference type="Proteomes" id="UP000001640">
    <property type="component" value="Chromosome 8"/>
</dbReference>